<keyword evidence="4" id="KW-1185">Reference proteome</keyword>
<feature type="compositionally biased region" description="Low complexity" evidence="1">
    <location>
        <begin position="265"/>
        <end position="288"/>
    </location>
</feature>
<feature type="region of interest" description="Disordered" evidence="1">
    <location>
        <begin position="1266"/>
        <end position="1285"/>
    </location>
</feature>
<dbReference type="VEuPathDB" id="PiroplasmaDB:TpMuguga_01g00256"/>
<evidence type="ECO:0000256" key="1">
    <source>
        <dbReference type="SAM" id="MobiDB-lite"/>
    </source>
</evidence>
<evidence type="ECO:0000256" key="2">
    <source>
        <dbReference type="SAM" id="SignalP"/>
    </source>
</evidence>
<feature type="compositionally biased region" description="Low complexity" evidence="1">
    <location>
        <begin position="1296"/>
        <end position="1320"/>
    </location>
</feature>
<proteinExistence type="predicted"/>
<protein>
    <recommendedName>
        <fullName evidence="5">SfiI-subtelomeric related protein family member</fullName>
    </recommendedName>
</protein>
<feature type="compositionally biased region" description="Low complexity" evidence="1">
    <location>
        <begin position="425"/>
        <end position="472"/>
    </location>
</feature>
<gene>
    <name evidence="3" type="ordered locus">TP01_0256</name>
</gene>
<feature type="compositionally biased region" description="Low complexity" evidence="1">
    <location>
        <begin position="26"/>
        <end position="109"/>
    </location>
</feature>
<feature type="signal peptide" evidence="2">
    <location>
        <begin position="1"/>
        <end position="25"/>
    </location>
</feature>
<feature type="region of interest" description="Disordered" evidence="1">
    <location>
        <begin position="1295"/>
        <end position="1354"/>
    </location>
</feature>
<feature type="compositionally biased region" description="Low complexity" evidence="1">
    <location>
        <begin position="496"/>
        <end position="530"/>
    </location>
</feature>
<reference evidence="3 4" key="1">
    <citation type="journal article" date="2005" name="Science">
        <title>Genome sequence of Theileria parva, a bovine pathogen that transforms lymphocytes.</title>
        <authorList>
            <person name="Gardner M.J."/>
            <person name="Bishop R."/>
            <person name="Shah T."/>
            <person name="de Villiers E.P."/>
            <person name="Carlton J.M."/>
            <person name="Hall N."/>
            <person name="Ren Q."/>
            <person name="Paulsen I.T."/>
            <person name="Pain A."/>
            <person name="Berriman M."/>
            <person name="Wilson R.J.M."/>
            <person name="Sato S."/>
            <person name="Ralph S.A."/>
            <person name="Mann D.J."/>
            <person name="Xiong Z."/>
            <person name="Shallom S.J."/>
            <person name="Weidman J."/>
            <person name="Jiang L."/>
            <person name="Lynn J."/>
            <person name="Weaver B."/>
            <person name="Shoaibi A."/>
            <person name="Domingo A.R."/>
            <person name="Wasawo D."/>
            <person name="Crabtree J."/>
            <person name="Wortman J.R."/>
            <person name="Haas B."/>
            <person name="Angiuoli S.V."/>
            <person name="Creasy T.H."/>
            <person name="Lu C."/>
            <person name="Suh B."/>
            <person name="Silva J.C."/>
            <person name="Utterback T.R."/>
            <person name="Feldblyum T.V."/>
            <person name="Pertea M."/>
            <person name="Allen J."/>
            <person name="Nierman W.C."/>
            <person name="Taracha E.L.N."/>
            <person name="Salzberg S.L."/>
            <person name="White O.R."/>
            <person name="Fitzhugh H.A."/>
            <person name="Morzaria S."/>
            <person name="Venter J.C."/>
            <person name="Fraser C.M."/>
            <person name="Nene V."/>
        </authorList>
    </citation>
    <scope>NUCLEOTIDE SEQUENCE [LARGE SCALE GENOMIC DNA]</scope>
    <source>
        <strain evidence="3 4">Muguga</strain>
    </source>
</reference>
<dbReference type="EMBL" id="AAGK01000001">
    <property type="protein sequence ID" value="EAN33500.1"/>
    <property type="molecule type" value="Genomic_DNA"/>
</dbReference>
<dbReference type="InParanoid" id="Q4N958"/>
<feature type="region of interest" description="Disordered" evidence="1">
    <location>
        <begin position="424"/>
        <end position="542"/>
    </location>
</feature>
<feature type="region of interest" description="Disordered" evidence="1">
    <location>
        <begin position="265"/>
        <end position="340"/>
    </location>
</feature>
<feature type="compositionally biased region" description="Low complexity" evidence="1">
    <location>
        <begin position="120"/>
        <end position="148"/>
    </location>
</feature>
<sequence>MSLGCLLRYLVTYLLLFSLKSFVSSAESKSGSKGSSGTTARTGNASPNQSSSSQSGGSSSGRAGATGAPSNVTGSSSASGQSQSQTSSTQKSQNSQQQSSSSETSQPRSGASVGQGGQTGVSTTVSQTRGTPGSTSASGTTATSSATGQAKETAAETPLDVSSYTRLKTSGETPPDKVKLYSKKSDASDCAVTKDDDDYEYDLKDLECEAITHDDKCVWKRKEGQGHPLKMIYNGDDVITINFDDIYILCTMFDNEWHLDERKTPTSGAAATAATTQPQSSASATPQPRGGTTASPVQAKVSEGEGTPAKETAPTTPPLDVSSYTRLKTSGETPPDKVKLYSKKSDASDCAVTKDDDDYEYDLKDLECEAITHDDKCVWKRKGNKPYPLKMIYNGNDVITINFDDIYILCTMFDNEWHLEERKTPSTGSAAATTQAKAAPATTPAKAPAATAQPQPKPTPQTAAPTSSSPAKAEAKSGTPSVTPAKAAPASTPVSQPGATTPATTAAQPAPTPQAKQAPVTSTATPVSTPKAPPPSGTPVTLDIEKTQSTNQFEYTKNDIFHKYEVKSGHYFSKVTEKSTVIWEIKDNIFGKLVRVKSENNEKYFAILLGDNSFKLFHQPGKSQSWKDVTSERYDVRQLKFYGDGDKELKSSDYTSTLVNYSFEFKFNSGVNCKKIKYGQDDVWKHTDDPNLSTIKMLHLGLVSNSFFVCKDESQSKKIEFKPTQAKITPVTAPVTTRPSTEPEKTIEPVSLTIISVRFVELAINKSDGTIEFDYVDIGVYRTFICKGGYGFNKIVRPKTAGSDVILWQAPSGDYATKVRVREDTNTKEKQILVFLASHKYAFFHADKGKQFENVTDKRHKFFNLKVFATENGVEKTLKPDQYTISLYHMSIGCTIKYEYTCTKITYEGRVVYKKEEYQDLGKIKGIYLDLIRNSMYVIGVNDETKVLEEMKEAKAVTVDIRNQKCCDEFDFTQDYQKNVKIYTARGNAIFTKVIKGAALGSGTVIWQSTATNIYGTKVVMDGLPDLNKTKNVTVHLSNGDVKHYHKAGIGNKWAEVSNKVSLDINKTQSNIEFDYFLKGEFTTFTAKDSYVFNKVVQPKKVGSDTVIWETNNNNELSKKACLMVTGKEKYLGLLRIDEKATLLHKPPNGDWENITSKISEISGLKMSYYDDNTKKYVLLSPEKYKVTLNNLNHGYELTAGVSCHRVRFGDKILWSHKSDKTFKDLKAVYLYLRSNQFIVVSTSDEKKEIGLRDLTADDGVKEVDESENVKTVQASDSSQLRGTGGELNLADALVPSSSSEGSTPTPKPGTSGTTPSTTGEPRDFNLADALDSTTPKTQSSTTATSGGSQTFME</sequence>
<feature type="compositionally biased region" description="Polar residues" evidence="1">
    <location>
        <begin position="1270"/>
        <end position="1282"/>
    </location>
</feature>
<dbReference type="KEGG" id="tpv:TP01_0256"/>
<keyword evidence="2" id="KW-0732">Signal</keyword>
<evidence type="ECO:0008006" key="5">
    <source>
        <dbReference type="Google" id="ProtNLM"/>
    </source>
</evidence>
<dbReference type="PANTHER" id="PTHR24216">
    <property type="entry name" value="PAXILLIN-RELATED"/>
    <property type="match status" value="1"/>
</dbReference>
<feature type="compositionally biased region" description="Low complexity" evidence="1">
    <location>
        <begin position="1333"/>
        <end position="1354"/>
    </location>
</feature>
<dbReference type="RefSeq" id="XP_765783.1">
    <property type="nucleotide sequence ID" value="XM_760690.1"/>
</dbReference>
<dbReference type="eggNOG" id="ENOG502QU51">
    <property type="taxonomic scope" value="Eukaryota"/>
</dbReference>
<evidence type="ECO:0000313" key="3">
    <source>
        <dbReference type="EMBL" id="EAN33500.1"/>
    </source>
</evidence>
<accession>Q4N958</accession>
<evidence type="ECO:0000313" key="4">
    <source>
        <dbReference type="Proteomes" id="UP000001949"/>
    </source>
</evidence>
<comment type="caution">
    <text evidence="3">The sequence shown here is derived from an EMBL/GenBank/DDBJ whole genome shotgun (WGS) entry which is preliminary data.</text>
</comment>
<dbReference type="Proteomes" id="UP000001949">
    <property type="component" value="Unassembled WGS sequence"/>
</dbReference>
<dbReference type="OMA" id="DLECEAI"/>
<feature type="compositionally biased region" description="Polar residues" evidence="1">
    <location>
        <begin position="322"/>
        <end position="332"/>
    </location>
</feature>
<feature type="compositionally biased region" description="Polar residues" evidence="1">
    <location>
        <begin position="160"/>
        <end position="172"/>
    </location>
</feature>
<feature type="region of interest" description="Disordered" evidence="1">
    <location>
        <begin position="26"/>
        <end position="178"/>
    </location>
</feature>
<organism evidence="3 4">
    <name type="scientific">Theileria parva</name>
    <name type="common">East coast fever infection agent</name>
    <dbReference type="NCBI Taxonomy" id="5875"/>
    <lineage>
        <taxon>Eukaryota</taxon>
        <taxon>Sar</taxon>
        <taxon>Alveolata</taxon>
        <taxon>Apicomplexa</taxon>
        <taxon>Aconoidasida</taxon>
        <taxon>Piroplasmida</taxon>
        <taxon>Theileriidae</taxon>
        <taxon>Theileria</taxon>
    </lineage>
</organism>
<feature type="chain" id="PRO_5004241362" description="SfiI-subtelomeric related protein family member" evidence="2">
    <location>
        <begin position="26"/>
        <end position="1354"/>
    </location>
</feature>
<dbReference type="STRING" id="5875.Q4N958"/>
<name>Q4N958_THEPA</name>
<dbReference type="InterPro" id="IPR007480">
    <property type="entry name" value="DUF529"/>
</dbReference>
<dbReference type="GeneID" id="3502421"/>
<dbReference type="Pfam" id="PF04385">
    <property type="entry name" value="FAINT"/>
    <property type="match status" value="3"/>
</dbReference>